<dbReference type="AlphaFoldDB" id="A0A4U1J894"/>
<gene>
    <name evidence="1" type="ORF">E8A74_24635</name>
</gene>
<dbReference type="InterPro" id="IPR019198">
    <property type="entry name" value="Beta_propeller_containing"/>
</dbReference>
<organism evidence="1 2">
    <name type="scientific">Polyangium fumosum</name>
    <dbReference type="NCBI Taxonomy" id="889272"/>
    <lineage>
        <taxon>Bacteria</taxon>
        <taxon>Pseudomonadati</taxon>
        <taxon>Myxococcota</taxon>
        <taxon>Polyangia</taxon>
        <taxon>Polyangiales</taxon>
        <taxon>Polyangiaceae</taxon>
        <taxon>Polyangium</taxon>
    </lineage>
</organism>
<dbReference type="OrthoDB" id="5477327at2"/>
<reference evidence="1 2" key="1">
    <citation type="submission" date="2019-04" db="EMBL/GenBank/DDBJ databases">
        <authorList>
            <person name="Li Y."/>
            <person name="Wang J."/>
        </authorList>
    </citation>
    <scope>NUCLEOTIDE SEQUENCE [LARGE SCALE GENOMIC DNA]</scope>
    <source>
        <strain evidence="1 2">DSM 14668</strain>
    </source>
</reference>
<dbReference type="Proteomes" id="UP000309215">
    <property type="component" value="Unassembled WGS sequence"/>
</dbReference>
<protein>
    <submittedName>
        <fullName evidence="1">Uncharacterized protein</fullName>
    </submittedName>
</protein>
<name>A0A4U1J894_9BACT</name>
<keyword evidence="2" id="KW-1185">Reference proteome</keyword>
<dbReference type="EMBL" id="SSMQ01000027">
    <property type="protein sequence ID" value="TKD03782.1"/>
    <property type="molecule type" value="Genomic_DNA"/>
</dbReference>
<proteinExistence type="predicted"/>
<evidence type="ECO:0000313" key="1">
    <source>
        <dbReference type="EMBL" id="TKD03782.1"/>
    </source>
</evidence>
<evidence type="ECO:0000313" key="2">
    <source>
        <dbReference type="Proteomes" id="UP000309215"/>
    </source>
</evidence>
<dbReference type="Pfam" id="PF09826">
    <property type="entry name" value="Beta_propel"/>
    <property type="match status" value="2"/>
</dbReference>
<sequence>MNNGTLLNLNWYRGLQVIDVSDVTEPKIVGQLQVGGSPVEMYVDGTRAILLMNDWYGYKGRPNSLEVDSKSGSTVMLVDISTPSKPVVLSQYAVPGYIQTSRYANGATQDALFVASSYYNWFINDQGYWEWILGSTVKSFDVGQTAMTEKSELPLGGYVSAIHAENEVLLVAREKDWWSSHQSDVAVIDISDNSGTMVKRDEVTVNGYVRSQFHMDYRNDQLRIFSGPQWGWGQHSYLQTFDATNLDNVTPIDTVPFGADMNLFAAVFLDDRAFAVTYRNYDPFHAFSIDANGHAEEKSEFIVSGWNDFFRPAFNNTRLVGIGVDDQNGRKLAVSLYNITDLENPNPLLAREEVAGEDHGWNWSEANWDHRAFSVLHNAVNVTAPTGETETGLVLLPFAGYKYVNGSYSYESAVQIFTFSESTITRRGIMNHPDAVRRTFKLDATNGANLSETQLRIWDQSNLDAPQKVGELGVAPDYTKVWVYDNYRARLRGPDNSDYWYWYSPDAKAKVDIIRNNEPVDTGTPVATIEVPANASYYQVDDLLVAVHGKWTTWPTFETTIEVWDLSNPKKPAKAGQLVTTELPSGYYYYGDYYGNVNVVGKKSLGFVETSTVQSDPVSMEYCYAYTYYWSTSCRGQEGCTYFTGSRDCRTINGQTEYCSGGFAQCTDHANAETTCVPADWSQVEAAQQGYSYCYGTEYEAALFRTKAQLKLVNLSNPNHPTLLAPIDLTPGQNEEFVTASGHDDDIYVTVKKPASAPGDTRTYAQYFLKEIDLKKPAQPKVGAAINVPGTLLSKDGSTIFTRDPVWGQQDIIETAVSKLKLQGNKAELENKHHFADRTVNALFIDKGGRPVVSHNLVWEPYSYYTSHNDRFSILKPKSGNNNTFEVLSNVKRPSGASLISVAERRAFFSLNSGVLMADLDNPAMPTSTAFFPGQNWYYSVAPVIDDDEVLIAAGRYGVHEADLDTHNLLTTGD</sequence>
<accession>A0A4U1J894</accession>
<comment type="caution">
    <text evidence="1">The sequence shown here is derived from an EMBL/GenBank/DDBJ whole genome shotgun (WGS) entry which is preliminary data.</text>
</comment>